<keyword evidence="1" id="KW-0472">Membrane</keyword>
<proteinExistence type="predicted"/>
<accession>A0A233VFG2</accession>
<keyword evidence="1" id="KW-1133">Transmembrane helix</keyword>
<feature type="transmembrane region" description="Helical" evidence="1">
    <location>
        <begin position="167"/>
        <end position="191"/>
    </location>
</feature>
<dbReference type="CDD" id="cd05709">
    <property type="entry name" value="S2P-M50"/>
    <property type="match status" value="1"/>
</dbReference>
<protein>
    <recommendedName>
        <fullName evidence="6">Peptidase M50</fullName>
    </recommendedName>
</protein>
<feature type="transmembrane region" description="Helical" evidence="1">
    <location>
        <begin position="319"/>
        <end position="344"/>
    </location>
</feature>
<evidence type="ECO:0000256" key="1">
    <source>
        <dbReference type="SAM" id="Phobius"/>
    </source>
</evidence>
<feature type="transmembrane region" description="Helical" evidence="1">
    <location>
        <begin position="270"/>
        <end position="298"/>
    </location>
</feature>
<feature type="transmembrane region" description="Helical" evidence="1">
    <location>
        <begin position="131"/>
        <end position="147"/>
    </location>
</feature>
<comment type="caution">
    <text evidence="2">The sequence shown here is derived from an EMBL/GenBank/DDBJ whole genome shotgun (WGS) entry which is preliminary data.</text>
</comment>
<feature type="transmembrane region" description="Helical" evidence="1">
    <location>
        <begin position="230"/>
        <end position="250"/>
    </location>
</feature>
<keyword evidence="1" id="KW-0812">Transmembrane</keyword>
<dbReference type="Proteomes" id="UP000215361">
    <property type="component" value="Unassembled WGS sequence"/>
</dbReference>
<gene>
    <name evidence="2" type="ORF">B9N55_08995</name>
    <name evidence="3" type="ORF">B9N56_06710</name>
</gene>
<feature type="transmembrane region" description="Helical" evidence="1">
    <location>
        <begin position="364"/>
        <end position="381"/>
    </location>
</feature>
<evidence type="ECO:0000313" key="3">
    <source>
        <dbReference type="EMBL" id="OXZ37378.1"/>
    </source>
</evidence>
<name>A0A233VFG2_FINMA</name>
<dbReference type="Proteomes" id="UP000215546">
    <property type="component" value="Unassembled WGS sequence"/>
</dbReference>
<sequence>MKNNRPKAVNDINEYILFENKNKEDIYCIGSIEKDRYIEVKEEQKNAIMKSIKYFDGTNDIGEINEKLKKIENIDLNINKLYNLLLEAGLLENEQVDLNKNEFERYGLKIASIPLDKLSNLFYFFSKYSRLYLIVLIFAAFFSFPLIPKMLSRLLYFNIYKTLDSSVLSLILSLFLTTASVLVHEFSHAIFSKKYGLNPNKMEIVLYLYLNPIAYIKTNGIYTLSKRKRIIVWSVGILSNLIIFFISVIIQNYTTGTVSKVFLLLAYTNLGLVVTNFIPFLPLDGYYILTTLFQLTNLRKKSFGGLKKIFKEETFKKRVIYIVYNFISIVILCYIIVVPIVQVIYNFYLAYLRNNNIFEGLNEIWMYLVLVVLVIFSRIIVRKQK</sequence>
<dbReference type="AlphaFoldDB" id="A0A233VFG2"/>
<reference evidence="2" key="1">
    <citation type="journal article" date="2017" name="J. Clin. Microbiol.">
        <title>Finegoldia magna Isolated from Orthopedic Joint Implant-Associated Infections.</title>
        <authorList>
            <person name="Soderquist B."/>
            <person name="Bjorklund S."/>
            <person name="Hellmark B."/>
            <person name="Jensen A."/>
            <person name="Bruggemann H."/>
        </authorList>
    </citation>
    <scope>NUCLEOTIDE SEQUENCE</scope>
    <source>
        <strain evidence="3">08T492</strain>
        <strain evidence="2">12T273</strain>
    </source>
</reference>
<organism evidence="2 5">
    <name type="scientific">Finegoldia magna</name>
    <name type="common">Peptostreptococcus magnus</name>
    <dbReference type="NCBI Taxonomy" id="1260"/>
    <lineage>
        <taxon>Bacteria</taxon>
        <taxon>Bacillati</taxon>
        <taxon>Bacillota</taxon>
        <taxon>Tissierellia</taxon>
        <taxon>Tissierellales</taxon>
        <taxon>Peptoniphilaceae</taxon>
        <taxon>Finegoldia</taxon>
    </lineage>
</organism>
<evidence type="ECO:0008006" key="6">
    <source>
        <dbReference type="Google" id="ProtNLM"/>
    </source>
</evidence>
<reference evidence="4 5" key="2">
    <citation type="submission" date="2017-04" db="EMBL/GenBank/DDBJ databases">
        <title>Finegoldia magna isolated from orthopedic joint implant-associated infections.</title>
        <authorList>
            <person name="Bjorklund S."/>
            <person name="Bruggemann H."/>
            <person name="Jensen A."/>
            <person name="Hellmark B."/>
            <person name="Soderquist B."/>
        </authorList>
    </citation>
    <scope>NUCLEOTIDE SEQUENCE [LARGE SCALE GENOMIC DNA]</scope>
    <source>
        <strain evidence="4">08T492</strain>
        <strain evidence="5">12T273</strain>
    </source>
</reference>
<evidence type="ECO:0000313" key="4">
    <source>
        <dbReference type="Proteomes" id="UP000215361"/>
    </source>
</evidence>
<dbReference type="EMBL" id="NDYE01000020">
    <property type="protein sequence ID" value="OXZ31128.1"/>
    <property type="molecule type" value="Genomic_DNA"/>
</dbReference>
<evidence type="ECO:0000313" key="5">
    <source>
        <dbReference type="Proteomes" id="UP000215546"/>
    </source>
</evidence>
<dbReference type="RefSeq" id="WP_094202816.1">
    <property type="nucleotide sequence ID" value="NZ_NDYE01000020.1"/>
</dbReference>
<dbReference type="EMBL" id="NDYI01000017">
    <property type="protein sequence ID" value="OXZ37378.1"/>
    <property type="molecule type" value="Genomic_DNA"/>
</dbReference>
<evidence type="ECO:0000313" key="2">
    <source>
        <dbReference type="EMBL" id="OXZ31128.1"/>
    </source>
</evidence>